<evidence type="ECO:0000313" key="8">
    <source>
        <dbReference type="Proteomes" id="UP000559117"/>
    </source>
</evidence>
<keyword evidence="5 6" id="KW-0472">Membrane</keyword>
<feature type="transmembrane region" description="Helical" evidence="6">
    <location>
        <begin position="190"/>
        <end position="212"/>
    </location>
</feature>
<dbReference type="GO" id="GO:0015205">
    <property type="term" value="F:nucleobase transmembrane transporter activity"/>
    <property type="evidence" value="ECO:0007669"/>
    <property type="project" value="TreeGrafter"/>
</dbReference>
<comment type="subcellular location">
    <subcellularLocation>
        <location evidence="1">Membrane</location>
        <topology evidence="1">Multi-pass membrane protein</topology>
    </subcellularLocation>
</comment>
<feature type="transmembrane region" description="Helical" evidence="6">
    <location>
        <begin position="360"/>
        <end position="383"/>
    </location>
</feature>
<evidence type="ECO:0000313" key="7">
    <source>
        <dbReference type="EMBL" id="MBB5336912.1"/>
    </source>
</evidence>
<feature type="transmembrane region" description="Helical" evidence="6">
    <location>
        <begin position="455"/>
        <end position="478"/>
    </location>
</feature>
<evidence type="ECO:0000256" key="4">
    <source>
        <dbReference type="ARBA" id="ARBA00022989"/>
    </source>
</evidence>
<feature type="transmembrane region" description="Helical" evidence="6">
    <location>
        <begin position="107"/>
        <end position="135"/>
    </location>
</feature>
<dbReference type="CDD" id="cd11485">
    <property type="entry name" value="SLC-NCS1sbd_YbbW-like"/>
    <property type="match status" value="1"/>
</dbReference>
<feature type="transmembrane region" description="Helical" evidence="6">
    <location>
        <begin position="44"/>
        <end position="62"/>
    </location>
</feature>
<evidence type="ECO:0000256" key="3">
    <source>
        <dbReference type="ARBA" id="ARBA00022692"/>
    </source>
</evidence>
<gene>
    <name evidence="7" type="ORF">HNR32_002067</name>
</gene>
<feature type="transmembrane region" description="Helical" evidence="6">
    <location>
        <begin position="427"/>
        <end position="449"/>
    </location>
</feature>
<reference evidence="7 8" key="1">
    <citation type="submission" date="2020-08" db="EMBL/GenBank/DDBJ databases">
        <title>Genomic Encyclopedia of Type Strains, Phase IV (KMG-IV): sequencing the most valuable type-strain genomes for metagenomic binning, comparative biology and taxonomic classification.</title>
        <authorList>
            <person name="Goeker M."/>
        </authorList>
    </citation>
    <scope>NUCLEOTIDE SEQUENCE [LARGE SCALE GENOMIC DNA]</scope>
    <source>
        <strain evidence="7 8">DSM 24661</strain>
    </source>
</reference>
<dbReference type="RefSeq" id="WP_196611068.1">
    <property type="nucleotide sequence ID" value="NZ_JACHFH010000027.1"/>
</dbReference>
<evidence type="ECO:0000256" key="5">
    <source>
        <dbReference type="ARBA" id="ARBA00023136"/>
    </source>
</evidence>
<dbReference type="PANTHER" id="PTHR30618:SF0">
    <property type="entry name" value="PURINE-URACIL PERMEASE NCS1"/>
    <property type="match status" value="1"/>
</dbReference>
<dbReference type="Proteomes" id="UP000559117">
    <property type="component" value="Unassembled WGS sequence"/>
</dbReference>
<feature type="transmembrane region" description="Helical" evidence="6">
    <location>
        <begin position="389"/>
        <end position="406"/>
    </location>
</feature>
<feature type="transmembrane region" description="Helical" evidence="6">
    <location>
        <begin position="155"/>
        <end position="178"/>
    </location>
</feature>
<feature type="transmembrane region" description="Helical" evidence="6">
    <location>
        <begin position="74"/>
        <end position="95"/>
    </location>
</feature>
<keyword evidence="4 6" id="KW-1133">Transmembrane helix</keyword>
<sequence length="525" mass="56862">MKTQRKIDSLYELNADASESIKNSRYYNEDLAPTQVKKRTWNTYNMASIWIGMSICTASYMLPSSLVAVGFSWWQAILTVTLGNVVVLLPIILNAHAGTKYGIPFPVFARLAFGVKGSNIAAIARAITGAGWFGINCWLGSEALNSILAAMSTSWASWDYSSAIAFAIFWGANVYIVYRGPEVIKFMESWGSPLLIVLCIGLFIWSVGSVFSVGKGIPDILASMPSTITPDAFWPTFLSGLMANISFWATLALNIPDFSRYAKNQSSQIKGQMIGLVPAMFGMAVLGTIVTGATFVTTGKLIWDPVQVITNSGNSAMIILGAVGIVIATLTTNIAANAVATSNDISNINPRKLSFRRSSLITGALGVIIMPWQLLSSAGAYVFGWLGTYGMILGPLAGIFIADYYMHRKMKIDVLSLYEDNSNSRYWYTNGVNWKAVLVWVIAFAPALLGKVIPAISLLSNIGWILGFVIALILYPIVMQGENKSLLSDEENEIITELAEPIILAADSESTAVLEEPAGSTVLKK</sequence>
<dbReference type="PANTHER" id="PTHR30618">
    <property type="entry name" value="NCS1 FAMILY PURINE/PYRIMIDINE TRANSPORTER"/>
    <property type="match status" value="1"/>
</dbReference>
<feature type="transmembrane region" description="Helical" evidence="6">
    <location>
        <begin position="274"/>
        <end position="296"/>
    </location>
</feature>
<dbReference type="InterPro" id="IPR045225">
    <property type="entry name" value="Uracil/uridine/allantoin_perm"/>
</dbReference>
<evidence type="ECO:0000256" key="6">
    <source>
        <dbReference type="SAM" id="Phobius"/>
    </source>
</evidence>
<dbReference type="AlphaFoldDB" id="A0A840URY8"/>
<dbReference type="GO" id="GO:0005886">
    <property type="term" value="C:plasma membrane"/>
    <property type="evidence" value="ECO:0007669"/>
    <property type="project" value="TreeGrafter"/>
</dbReference>
<comment type="caution">
    <text evidence="7">The sequence shown here is derived from an EMBL/GenBank/DDBJ whole genome shotgun (WGS) entry which is preliminary data.</text>
</comment>
<organism evidence="7 8">
    <name type="scientific">Pectinatus brassicae</name>
    <dbReference type="NCBI Taxonomy" id="862415"/>
    <lineage>
        <taxon>Bacteria</taxon>
        <taxon>Bacillati</taxon>
        <taxon>Bacillota</taxon>
        <taxon>Negativicutes</taxon>
        <taxon>Selenomonadales</taxon>
        <taxon>Selenomonadaceae</taxon>
        <taxon>Pectinatus</taxon>
    </lineage>
</organism>
<name>A0A840URY8_9FIRM</name>
<dbReference type="Pfam" id="PF02133">
    <property type="entry name" value="Transp_cyt_pur"/>
    <property type="match status" value="1"/>
</dbReference>
<feature type="transmembrane region" description="Helical" evidence="6">
    <location>
        <begin position="316"/>
        <end position="339"/>
    </location>
</feature>
<dbReference type="EMBL" id="JACHFH010000027">
    <property type="protein sequence ID" value="MBB5336912.1"/>
    <property type="molecule type" value="Genomic_DNA"/>
</dbReference>
<keyword evidence="3 6" id="KW-0812">Transmembrane</keyword>
<evidence type="ECO:0000256" key="1">
    <source>
        <dbReference type="ARBA" id="ARBA00004141"/>
    </source>
</evidence>
<evidence type="ECO:0000256" key="2">
    <source>
        <dbReference type="ARBA" id="ARBA00008974"/>
    </source>
</evidence>
<keyword evidence="8" id="KW-1185">Reference proteome</keyword>
<proteinExistence type="inferred from homology"/>
<comment type="similarity">
    <text evidence="2">Belongs to the purine-cytosine permease (2.A.39) family.</text>
</comment>
<dbReference type="Gene3D" id="1.10.4160.10">
    <property type="entry name" value="Hydantoin permease"/>
    <property type="match status" value="1"/>
</dbReference>
<feature type="transmembrane region" description="Helical" evidence="6">
    <location>
        <begin position="232"/>
        <end position="253"/>
    </location>
</feature>
<dbReference type="InterPro" id="IPR001248">
    <property type="entry name" value="Pur-cyt_permease"/>
</dbReference>
<protein>
    <submittedName>
        <fullName evidence="7">NCS1 family nucleobase:cation symporter-1</fullName>
    </submittedName>
</protein>
<accession>A0A840URY8</accession>